<dbReference type="Pfam" id="PF06325">
    <property type="entry name" value="PrmA"/>
    <property type="match status" value="1"/>
</dbReference>
<name>A0A143DBP5_9PROT</name>
<keyword evidence="7" id="KW-0687">Ribonucleoprotein</keyword>
<dbReference type="AlphaFoldDB" id="A0A143DBP5"/>
<dbReference type="HAMAP" id="MF_00735">
    <property type="entry name" value="Methyltr_PrmA"/>
    <property type="match status" value="1"/>
</dbReference>
<comment type="catalytic activity">
    <reaction evidence="6">
        <text>L-lysyl-[protein] + 3 S-adenosyl-L-methionine = N(6),N(6),N(6)-trimethyl-L-lysyl-[protein] + 3 S-adenosyl-L-homocysteine + 3 H(+)</text>
        <dbReference type="Rhea" id="RHEA:54192"/>
        <dbReference type="Rhea" id="RHEA-COMP:9752"/>
        <dbReference type="Rhea" id="RHEA-COMP:13826"/>
        <dbReference type="ChEBI" id="CHEBI:15378"/>
        <dbReference type="ChEBI" id="CHEBI:29969"/>
        <dbReference type="ChEBI" id="CHEBI:57856"/>
        <dbReference type="ChEBI" id="CHEBI:59789"/>
        <dbReference type="ChEBI" id="CHEBI:61961"/>
    </reaction>
</comment>
<sequence length="309" mass="33041">MSIKKAEDTWRIRLVVPHTALELYEAALEPYFDAVLCFEIEDGGPDHGKWVVDAYSDGPYDKPAVSVSLSLAAEAAGIEEPAVTVEHEPPRNWLAENLLAFPPIQAGRFFVHGSHWAEPPPEGTIALQVDASTAFGSGEHQSTYGCLLALDRMAAAGEVLSQGQGRALDMGCGSGILGLALARCWGIPVVATDIDEESTRVAHLNAEKNGVSNLMTVFPGDGFTNAGVQDPAPYNVICANILARPLCEMASDMAKVLAPGGRVILAGLLINQENMVLEAYRASGLCLRERIELDPWVTLVLEAQPNIPS</sequence>
<protein>
    <recommendedName>
        <fullName evidence="6">Ribosomal protein L11 methyltransferase</fullName>
        <shortName evidence="6">L11 Mtase</shortName>
        <ecNumber evidence="6">2.1.1.-</ecNumber>
    </recommendedName>
</protein>
<reference evidence="7 8" key="1">
    <citation type="submission" date="2016-02" db="EMBL/GenBank/DDBJ databases">
        <title>Complete Genome of H5569, the type strain of the newly described species Haematospirillium jordaniae.</title>
        <authorList>
            <person name="Nicholson A.C."/>
            <person name="Humrighouse B.W."/>
            <person name="Loparov V."/>
            <person name="McQuiston J.R."/>
        </authorList>
    </citation>
    <scope>NUCLEOTIDE SEQUENCE [LARGE SCALE GENOMIC DNA]</scope>
    <source>
        <strain evidence="7 8">H5569</strain>
    </source>
</reference>
<evidence type="ECO:0000256" key="5">
    <source>
        <dbReference type="ARBA" id="ARBA00022691"/>
    </source>
</evidence>
<evidence type="ECO:0000256" key="3">
    <source>
        <dbReference type="ARBA" id="ARBA00022603"/>
    </source>
</evidence>
<evidence type="ECO:0000313" key="7">
    <source>
        <dbReference type="EMBL" id="AMW34009.1"/>
    </source>
</evidence>
<dbReference type="RefSeq" id="WP_066132318.1">
    <property type="nucleotide sequence ID" value="NZ_CP014525.1"/>
</dbReference>
<dbReference type="PANTHER" id="PTHR43648:SF1">
    <property type="entry name" value="ELECTRON TRANSFER FLAVOPROTEIN BETA SUBUNIT LYSINE METHYLTRANSFERASE"/>
    <property type="match status" value="1"/>
</dbReference>
<evidence type="ECO:0000256" key="6">
    <source>
        <dbReference type="HAMAP-Rule" id="MF_00735"/>
    </source>
</evidence>
<dbReference type="EMBL" id="CP014525">
    <property type="protein sequence ID" value="AMW34009.1"/>
    <property type="molecule type" value="Genomic_DNA"/>
</dbReference>
<proteinExistence type="inferred from homology"/>
<comment type="subcellular location">
    <subcellularLocation>
        <location evidence="6">Cytoplasm</location>
    </subcellularLocation>
</comment>
<feature type="binding site" evidence="6">
    <location>
        <position position="240"/>
    </location>
    <ligand>
        <name>S-adenosyl-L-methionine</name>
        <dbReference type="ChEBI" id="CHEBI:59789"/>
    </ligand>
</feature>
<dbReference type="SUPFAM" id="SSF53335">
    <property type="entry name" value="S-adenosyl-L-methionine-dependent methyltransferases"/>
    <property type="match status" value="1"/>
</dbReference>
<dbReference type="KEGG" id="hjo:AY555_01150"/>
<dbReference type="GO" id="GO:0032259">
    <property type="term" value="P:methylation"/>
    <property type="evidence" value="ECO:0007669"/>
    <property type="project" value="UniProtKB-KW"/>
</dbReference>
<evidence type="ECO:0000256" key="4">
    <source>
        <dbReference type="ARBA" id="ARBA00022679"/>
    </source>
</evidence>
<dbReference type="STRING" id="1549855.AY555_01150"/>
<keyword evidence="2 6" id="KW-0963">Cytoplasm</keyword>
<dbReference type="GO" id="GO:0005840">
    <property type="term" value="C:ribosome"/>
    <property type="evidence" value="ECO:0007669"/>
    <property type="project" value="UniProtKB-KW"/>
</dbReference>
<gene>
    <name evidence="6" type="primary">prmA</name>
    <name evidence="7" type="ORF">AY555_01150</name>
</gene>
<feature type="binding site" evidence="6">
    <location>
        <position position="171"/>
    </location>
    <ligand>
        <name>S-adenosyl-L-methionine</name>
        <dbReference type="ChEBI" id="CHEBI:59789"/>
    </ligand>
</feature>
<dbReference type="InterPro" id="IPR050078">
    <property type="entry name" value="Ribosomal_L11_MeTrfase_PrmA"/>
</dbReference>
<dbReference type="CDD" id="cd02440">
    <property type="entry name" value="AdoMet_MTases"/>
    <property type="match status" value="1"/>
</dbReference>
<dbReference type="PANTHER" id="PTHR43648">
    <property type="entry name" value="ELECTRON TRANSFER FLAVOPROTEIN BETA SUBUNIT LYSINE METHYLTRANSFERASE"/>
    <property type="match status" value="1"/>
</dbReference>
<evidence type="ECO:0000256" key="2">
    <source>
        <dbReference type="ARBA" id="ARBA00022490"/>
    </source>
</evidence>
<organism evidence="7 8">
    <name type="scientific">Haematospirillum jordaniae</name>
    <dbReference type="NCBI Taxonomy" id="1549855"/>
    <lineage>
        <taxon>Bacteria</taxon>
        <taxon>Pseudomonadati</taxon>
        <taxon>Pseudomonadota</taxon>
        <taxon>Alphaproteobacteria</taxon>
        <taxon>Rhodospirillales</taxon>
        <taxon>Novispirillaceae</taxon>
        <taxon>Haematospirillum</taxon>
    </lineage>
</organism>
<dbReference type="Proteomes" id="UP000076066">
    <property type="component" value="Chromosome"/>
</dbReference>
<keyword evidence="5 6" id="KW-0949">S-adenosyl-L-methionine</keyword>
<keyword evidence="7" id="KW-0689">Ribosomal protein</keyword>
<feature type="binding site" evidence="6">
    <location>
        <position position="143"/>
    </location>
    <ligand>
        <name>S-adenosyl-L-methionine</name>
        <dbReference type="ChEBI" id="CHEBI:59789"/>
    </ligand>
</feature>
<comment type="similarity">
    <text evidence="1 6">Belongs to the methyltransferase superfamily. PrmA family.</text>
</comment>
<dbReference type="EC" id="2.1.1.-" evidence="6"/>
<dbReference type="InterPro" id="IPR004498">
    <property type="entry name" value="Ribosomal_PrmA_MeTrfase"/>
</dbReference>
<dbReference type="InterPro" id="IPR029063">
    <property type="entry name" value="SAM-dependent_MTases_sf"/>
</dbReference>
<dbReference type="GO" id="GO:0008276">
    <property type="term" value="F:protein methyltransferase activity"/>
    <property type="evidence" value="ECO:0007669"/>
    <property type="project" value="UniProtKB-UniRule"/>
</dbReference>
<keyword evidence="3 6" id="KW-0489">Methyltransferase</keyword>
<evidence type="ECO:0000313" key="8">
    <source>
        <dbReference type="Proteomes" id="UP000076066"/>
    </source>
</evidence>
<dbReference type="GeneID" id="53315764"/>
<dbReference type="OrthoDB" id="9785995at2"/>
<keyword evidence="8" id="KW-1185">Reference proteome</keyword>
<accession>A0A143DBP5</accession>
<comment type="function">
    <text evidence="6">Methylates ribosomal protein L11.</text>
</comment>
<feature type="binding site" evidence="6">
    <location>
        <position position="193"/>
    </location>
    <ligand>
        <name>S-adenosyl-L-methionine</name>
        <dbReference type="ChEBI" id="CHEBI:59789"/>
    </ligand>
</feature>
<keyword evidence="4 6" id="KW-0808">Transferase</keyword>
<dbReference type="GO" id="GO:0005737">
    <property type="term" value="C:cytoplasm"/>
    <property type="evidence" value="ECO:0007669"/>
    <property type="project" value="UniProtKB-SubCell"/>
</dbReference>
<dbReference type="Gene3D" id="3.40.50.150">
    <property type="entry name" value="Vaccinia Virus protein VP39"/>
    <property type="match status" value="1"/>
</dbReference>
<evidence type="ECO:0000256" key="1">
    <source>
        <dbReference type="ARBA" id="ARBA00009741"/>
    </source>
</evidence>